<evidence type="ECO:0000256" key="6">
    <source>
        <dbReference type="ARBA" id="ARBA00022989"/>
    </source>
</evidence>
<feature type="transmembrane region" description="Helical" evidence="8">
    <location>
        <begin position="130"/>
        <end position="152"/>
    </location>
</feature>
<comment type="subunit">
    <text evidence="3 8">Homodimer and heterodimers.</text>
</comment>
<evidence type="ECO:0000256" key="4">
    <source>
        <dbReference type="ARBA" id="ARBA00022475"/>
    </source>
</evidence>
<name>A0A118K3Z1_CYNCS</name>
<keyword evidence="7 8" id="KW-0472">Membrane</keyword>
<dbReference type="AlphaFoldDB" id="A0A118K3Z1"/>
<keyword evidence="11" id="KW-1185">Reference proteome</keyword>
<feature type="non-terminal residue" evidence="10">
    <location>
        <position position="1"/>
    </location>
</feature>
<comment type="caution">
    <text evidence="10">The sequence shown here is derived from an EMBL/GenBank/DDBJ whole genome shotgun (WGS) entry which is preliminary data.</text>
</comment>
<evidence type="ECO:0000313" key="11">
    <source>
        <dbReference type="Proteomes" id="UP000243975"/>
    </source>
</evidence>
<accession>A0A118K3Z1</accession>
<evidence type="ECO:0000256" key="2">
    <source>
        <dbReference type="ARBA" id="ARBA00007651"/>
    </source>
</evidence>
<evidence type="ECO:0000259" key="9">
    <source>
        <dbReference type="Pfam" id="PF04535"/>
    </source>
</evidence>
<evidence type="ECO:0000256" key="3">
    <source>
        <dbReference type="ARBA" id="ARBA00011489"/>
    </source>
</evidence>
<organism evidence="10 11">
    <name type="scientific">Cynara cardunculus var. scolymus</name>
    <name type="common">Globe artichoke</name>
    <name type="synonym">Cynara scolymus</name>
    <dbReference type="NCBI Taxonomy" id="59895"/>
    <lineage>
        <taxon>Eukaryota</taxon>
        <taxon>Viridiplantae</taxon>
        <taxon>Streptophyta</taxon>
        <taxon>Embryophyta</taxon>
        <taxon>Tracheophyta</taxon>
        <taxon>Spermatophyta</taxon>
        <taxon>Magnoliopsida</taxon>
        <taxon>eudicotyledons</taxon>
        <taxon>Gunneridae</taxon>
        <taxon>Pentapetalae</taxon>
        <taxon>asterids</taxon>
        <taxon>campanulids</taxon>
        <taxon>Asterales</taxon>
        <taxon>Asteraceae</taxon>
        <taxon>Carduoideae</taxon>
        <taxon>Cardueae</taxon>
        <taxon>Carduinae</taxon>
        <taxon>Cynara</taxon>
    </lineage>
</organism>
<dbReference type="GO" id="GO:0005886">
    <property type="term" value="C:plasma membrane"/>
    <property type="evidence" value="ECO:0007669"/>
    <property type="project" value="UniProtKB-SubCell"/>
</dbReference>
<dbReference type="Proteomes" id="UP000243975">
    <property type="component" value="Unassembled WGS sequence"/>
</dbReference>
<reference evidence="10 11" key="1">
    <citation type="journal article" date="2016" name="Sci. Rep.">
        <title>The genome sequence of the outbreeding globe artichoke constructed de novo incorporating a phase-aware low-pass sequencing strategy of F1 progeny.</title>
        <authorList>
            <person name="Scaglione D."/>
            <person name="Reyes-Chin-Wo S."/>
            <person name="Acquadro A."/>
            <person name="Froenicke L."/>
            <person name="Portis E."/>
            <person name="Beitel C."/>
            <person name="Tirone M."/>
            <person name="Mauro R."/>
            <person name="Lo Monaco A."/>
            <person name="Mauromicale G."/>
            <person name="Faccioli P."/>
            <person name="Cattivelli L."/>
            <person name="Rieseberg L."/>
            <person name="Michelmore R."/>
            <person name="Lanteri S."/>
        </authorList>
    </citation>
    <scope>NUCLEOTIDE SEQUENCE [LARGE SCALE GENOMIC DNA]</scope>
    <source>
        <strain evidence="10">2C</strain>
    </source>
</reference>
<evidence type="ECO:0000256" key="7">
    <source>
        <dbReference type="ARBA" id="ARBA00023136"/>
    </source>
</evidence>
<keyword evidence="5 8" id="KW-0812">Transmembrane</keyword>
<dbReference type="InterPro" id="IPR006702">
    <property type="entry name" value="CASP_dom"/>
</dbReference>
<comment type="subcellular location">
    <subcellularLocation>
        <location evidence="1 8">Cell membrane</location>
        <topology evidence="1 8">Multi-pass membrane protein</topology>
    </subcellularLocation>
</comment>
<feature type="transmembrane region" description="Helical" evidence="8">
    <location>
        <begin position="97"/>
        <end position="118"/>
    </location>
</feature>
<evidence type="ECO:0000256" key="5">
    <source>
        <dbReference type="ARBA" id="ARBA00022692"/>
    </source>
</evidence>
<dbReference type="Pfam" id="PF04535">
    <property type="entry name" value="CASP_dom"/>
    <property type="match status" value="1"/>
</dbReference>
<feature type="transmembrane region" description="Helical" evidence="8">
    <location>
        <begin position="68"/>
        <end position="91"/>
    </location>
</feature>
<keyword evidence="4 8" id="KW-1003">Cell membrane</keyword>
<evidence type="ECO:0000256" key="8">
    <source>
        <dbReference type="RuleBase" id="RU361233"/>
    </source>
</evidence>
<dbReference type="PANTHER" id="PTHR33573:SF17">
    <property type="entry name" value="CASP-LIKE PROTEIN 4D1"/>
    <property type="match status" value="1"/>
</dbReference>
<feature type="transmembrane region" description="Helical" evidence="8">
    <location>
        <begin position="20"/>
        <end position="47"/>
    </location>
</feature>
<dbReference type="Gramene" id="KVI06735">
    <property type="protein sequence ID" value="KVI06735"/>
    <property type="gene ID" value="Ccrd_014910"/>
</dbReference>
<sequence>MFLNTYKIDGSKTSWKDLKTYRFVFATAVIGVFYLLIQIPFAVYYACTGKRLIRHSCLPEFDFYADKLVSYLLASAVGAGIAASMELKIIIDDVVALIAFIFEALNSNVDLGINLYEFKSKTDKFLDRGIIATILLAVGFGFMVVISILSSLNRPRSRNFFR</sequence>
<dbReference type="EMBL" id="LEKV01001706">
    <property type="protein sequence ID" value="KVI06735.1"/>
    <property type="molecule type" value="Genomic_DNA"/>
</dbReference>
<feature type="domain" description="Casparian strip membrane protein" evidence="9">
    <location>
        <begin position="12"/>
        <end position="84"/>
    </location>
</feature>
<keyword evidence="6 8" id="KW-1133">Transmembrane helix</keyword>
<proteinExistence type="inferred from homology"/>
<protein>
    <recommendedName>
        <fullName evidence="8">CASP-like protein</fullName>
    </recommendedName>
</protein>
<evidence type="ECO:0000313" key="10">
    <source>
        <dbReference type="EMBL" id="KVI06735.1"/>
    </source>
</evidence>
<dbReference type="OMA" id="MPEFDFY"/>
<comment type="similarity">
    <text evidence="2 8">Belongs to the Casparian strip membrane proteins (CASP) family.</text>
</comment>
<dbReference type="PANTHER" id="PTHR33573">
    <property type="entry name" value="CASP-LIKE PROTEIN 4A4"/>
    <property type="match status" value="1"/>
</dbReference>
<gene>
    <name evidence="10" type="ORF">Ccrd_014910</name>
</gene>
<evidence type="ECO:0000256" key="1">
    <source>
        <dbReference type="ARBA" id="ARBA00004651"/>
    </source>
</evidence>